<dbReference type="Proteomes" id="UP001164539">
    <property type="component" value="Chromosome 9"/>
</dbReference>
<accession>A0ACC1XIF9</accession>
<dbReference type="EMBL" id="CM051402">
    <property type="protein sequence ID" value="KAJ4710622.1"/>
    <property type="molecule type" value="Genomic_DNA"/>
</dbReference>
<reference evidence="1 2" key="1">
    <citation type="journal article" date="2023" name="Science">
        <title>Complex scaffold remodeling in plant triterpene biosynthesis.</title>
        <authorList>
            <person name="De La Pena R."/>
            <person name="Hodgson H."/>
            <person name="Liu J.C."/>
            <person name="Stephenson M.J."/>
            <person name="Martin A.C."/>
            <person name="Owen C."/>
            <person name="Harkess A."/>
            <person name="Leebens-Mack J."/>
            <person name="Jimenez L.E."/>
            <person name="Osbourn A."/>
            <person name="Sattely E.S."/>
        </authorList>
    </citation>
    <scope>NUCLEOTIDE SEQUENCE [LARGE SCALE GENOMIC DNA]</scope>
    <source>
        <strain evidence="2">cv. JPN11</strain>
        <tissue evidence="1">Leaf</tissue>
    </source>
</reference>
<proteinExistence type="predicted"/>
<evidence type="ECO:0000313" key="2">
    <source>
        <dbReference type="Proteomes" id="UP001164539"/>
    </source>
</evidence>
<organism evidence="1 2">
    <name type="scientific">Melia azedarach</name>
    <name type="common">Chinaberry tree</name>
    <dbReference type="NCBI Taxonomy" id="155640"/>
    <lineage>
        <taxon>Eukaryota</taxon>
        <taxon>Viridiplantae</taxon>
        <taxon>Streptophyta</taxon>
        <taxon>Embryophyta</taxon>
        <taxon>Tracheophyta</taxon>
        <taxon>Spermatophyta</taxon>
        <taxon>Magnoliopsida</taxon>
        <taxon>eudicotyledons</taxon>
        <taxon>Gunneridae</taxon>
        <taxon>Pentapetalae</taxon>
        <taxon>rosids</taxon>
        <taxon>malvids</taxon>
        <taxon>Sapindales</taxon>
        <taxon>Meliaceae</taxon>
        <taxon>Melia</taxon>
    </lineage>
</organism>
<comment type="caution">
    <text evidence="1">The sequence shown here is derived from an EMBL/GenBank/DDBJ whole genome shotgun (WGS) entry which is preliminary data.</text>
</comment>
<protein>
    <submittedName>
        <fullName evidence="1">Parvalbumin</fullName>
    </submittedName>
</protein>
<name>A0ACC1XIF9_MELAZ</name>
<evidence type="ECO:0000313" key="1">
    <source>
        <dbReference type="EMBL" id="KAJ4710622.1"/>
    </source>
</evidence>
<sequence>MEDWNTLAADCVVISCCCQCLILQIVIFVLLRVPYKLIQKTKAYAKKKLVRHTISKEGKIIKRVLKGQCQHKNFREFQGGSGDIQLEEFPMNAEDLGFECCMKEVEKVLEEFSEKGEFAFGSFWGRQRSRISRNSSTKLAQHEFDQSSVQFEVVEIVASLSYSS</sequence>
<keyword evidence="2" id="KW-1185">Reference proteome</keyword>
<gene>
    <name evidence="1" type="ORF">OWV82_016784</name>
</gene>